<proteinExistence type="predicted"/>
<gene>
    <name evidence="1" type="ORF">DSTB1V02_LOCUS12532</name>
</gene>
<dbReference type="CDD" id="cd00037">
    <property type="entry name" value="CLECT"/>
    <property type="match status" value="1"/>
</dbReference>
<evidence type="ECO:0000313" key="1">
    <source>
        <dbReference type="EMBL" id="CAD7252777.1"/>
    </source>
</evidence>
<protein>
    <recommendedName>
        <fullName evidence="3">C-type lectin domain-containing protein</fullName>
    </recommendedName>
</protein>
<keyword evidence="2" id="KW-1185">Reference proteome</keyword>
<evidence type="ECO:0008006" key="3">
    <source>
        <dbReference type="Google" id="ProtNLM"/>
    </source>
</evidence>
<reference evidence="1" key="1">
    <citation type="submission" date="2020-11" db="EMBL/GenBank/DDBJ databases">
        <authorList>
            <person name="Tran Van P."/>
        </authorList>
    </citation>
    <scope>NUCLEOTIDE SEQUENCE</scope>
</reference>
<dbReference type="OrthoDB" id="7357196at2759"/>
<dbReference type="EMBL" id="CAJPEV010004832">
    <property type="protein sequence ID" value="CAG0902371.1"/>
    <property type="molecule type" value="Genomic_DNA"/>
</dbReference>
<dbReference type="SUPFAM" id="SSF56436">
    <property type="entry name" value="C-type lectin-like"/>
    <property type="match status" value="1"/>
</dbReference>
<name>A0A7R9FRT8_9CRUS</name>
<dbReference type="AlphaFoldDB" id="A0A7R9FRT8"/>
<dbReference type="Gene3D" id="3.10.100.10">
    <property type="entry name" value="Mannose-Binding Protein A, subunit A"/>
    <property type="match status" value="1"/>
</dbReference>
<accession>A0A7R9FRT8</accession>
<dbReference type="EMBL" id="LR904349">
    <property type="protein sequence ID" value="CAD7252777.1"/>
    <property type="molecule type" value="Genomic_DNA"/>
</dbReference>
<evidence type="ECO:0000313" key="2">
    <source>
        <dbReference type="Proteomes" id="UP000677054"/>
    </source>
</evidence>
<dbReference type="InterPro" id="IPR016187">
    <property type="entry name" value="CTDL_fold"/>
</dbReference>
<sequence length="127" mass="14573">MHSLVPQGYEFAMLTDKLHFLKSRSQQMNYNASRSDCTADGADLIMDDKGQAWHDFVYNFSKTTFGSGYGHAWLGASDQVKEGTWVWVRVFEPHRLVQNDINGNSRFSTLWRRVTTAHYIPVARALD</sequence>
<organism evidence="1">
    <name type="scientific">Darwinula stevensoni</name>
    <dbReference type="NCBI Taxonomy" id="69355"/>
    <lineage>
        <taxon>Eukaryota</taxon>
        <taxon>Metazoa</taxon>
        <taxon>Ecdysozoa</taxon>
        <taxon>Arthropoda</taxon>
        <taxon>Crustacea</taxon>
        <taxon>Oligostraca</taxon>
        <taxon>Ostracoda</taxon>
        <taxon>Podocopa</taxon>
        <taxon>Podocopida</taxon>
        <taxon>Darwinulocopina</taxon>
        <taxon>Darwinuloidea</taxon>
        <taxon>Darwinulidae</taxon>
        <taxon>Darwinula</taxon>
    </lineage>
</organism>
<dbReference type="InterPro" id="IPR016186">
    <property type="entry name" value="C-type_lectin-like/link_sf"/>
</dbReference>
<dbReference type="Proteomes" id="UP000677054">
    <property type="component" value="Unassembled WGS sequence"/>
</dbReference>